<evidence type="ECO:0000313" key="2">
    <source>
        <dbReference type="Proteomes" id="UP000016922"/>
    </source>
</evidence>
<dbReference type="EMBL" id="KE145373">
    <property type="protein sequence ID" value="EPE24277.1"/>
    <property type="molecule type" value="Genomic_DNA"/>
</dbReference>
<name>S3CCN0_GLAL2</name>
<dbReference type="OrthoDB" id="10537781at2759"/>
<organism evidence="1 2">
    <name type="scientific">Glarea lozoyensis (strain ATCC 20868 / MF5171)</name>
    <dbReference type="NCBI Taxonomy" id="1116229"/>
    <lineage>
        <taxon>Eukaryota</taxon>
        <taxon>Fungi</taxon>
        <taxon>Dikarya</taxon>
        <taxon>Ascomycota</taxon>
        <taxon>Pezizomycotina</taxon>
        <taxon>Leotiomycetes</taxon>
        <taxon>Helotiales</taxon>
        <taxon>Helotiaceae</taxon>
        <taxon>Glarea</taxon>
    </lineage>
</organism>
<sequence>MASLSNVIKQLEASKILLEKARLPPHNGHAKMQIATKLKKELSRLNVQSFHRRHLQWIFQHVKSAKLVALCTEVAVSLESTVEQIWSLHQWASSEEEGDPRDGRALALIAIQYLIWSFREFEIIPGEEDLQVEPNKSCILRYLKKALQLVLTLSPILGSSWYGLYEEILDHLDSFHFDNMDDYKRADNPTLEGVIDEHWAVPTHHLPYVQGRPALYRYDGHWGAKILVNQPD</sequence>
<evidence type="ECO:0000313" key="1">
    <source>
        <dbReference type="EMBL" id="EPE24277.1"/>
    </source>
</evidence>
<dbReference type="Proteomes" id="UP000016922">
    <property type="component" value="Unassembled WGS sequence"/>
</dbReference>
<gene>
    <name evidence="1" type="ORF">GLAREA_08128</name>
</gene>
<dbReference type="GeneID" id="19467178"/>
<protein>
    <submittedName>
        <fullName evidence="1">Uncharacterized protein</fullName>
    </submittedName>
</protein>
<dbReference type="HOGENOM" id="CLU_1194982_0_0_1"/>
<accession>S3CCN0</accession>
<dbReference type="KEGG" id="glz:GLAREA_08128"/>
<reference evidence="1 2" key="1">
    <citation type="journal article" date="2013" name="BMC Genomics">
        <title>Genomics-driven discovery of the pneumocandin biosynthetic gene cluster in the fungus Glarea lozoyensis.</title>
        <authorList>
            <person name="Chen L."/>
            <person name="Yue Q."/>
            <person name="Zhang X."/>
            <person name="Xiang M."/>
            <person name="Wang C."/>
            <person name="Li S."/>
            <person name="Che Y."/>
            <person name="Ortiz-Lopez F.J."/>
            <person name="Bills G.F."/>
            <person name="Liu X."/>
            <person name="An Z."/>
        </authorList>
    </citation>
    <scope>NUCLEOTIDE SEQUENCE [LARGE SCALE GENOMIC DNA]</scope>
    <source>
        <strain evidence="2">ATCC 20868 / MF5171</strain>
    </source>
</reference>
<dbReference type="RefSeq" id="XP_008088365.1">
    <property type="nucleotide sequence ID" value="XM_008090174.1"/>
</dbReference>
<dbReference type="AlphaFoldDB" id="S3CCN0"/>
<proteinExistence type="predicted"/>
<keyword evidence="2" id="KW-1185">Reference proteome</keyword>